<gene>
    <name evidence="4" type="ORF">EGYM00392_LOCUS7261</name>
</gene>
<dbReference type="Gene3D" id="2.60.120.380">
    <property type="match status" value="1"/>
</dbReference>
<dbReference type="Pfam" id="PF04695">
    <property type="entry name" value="Pex14_N"/>
    <property type="match status" value="1"/>
</dbReference>
<reference evidence="4" key="1">
    <citation type="submission" date="2021-01" db="EMBL/GenBank/DDBJ databases">
        <authorList>
            <person name="Corre E."/>
            <person name="Pelletier E."/>
            <person name="Niang G."/>
            <person name="Scheremetjew M."/>
            <person name="Finn R."/>
            <person name="Kale V."/>
            <person name="Holt S."/>
            <person name="Cochrane G."/>
            <person name="Meng A."/>
            <person name="Brown T."/>
            <person name="Cohen L."/>
        </authorList>
    </citation>
    <scope>NUCLEOTIDE SEQUENCE</scope>
    <source>
        <strain evidence="4">NIES-381</strain>
    </source>
</reference>
<feature type="compositionally biased region" description="Polar residues" evidence="2">
    <location>
        <begin position="18"/>
        <end position="47"/>
    </location>
</feature>
<dbReference type="SMART" id="SM00230">
    <property type="entry name" value="CysPc"/>
    <property type="match status" value="1"/>
</dbReference>
<proteinExistence type="predicted"/>
<dbReference type="InterPro" id="IPR001300">
    <property type="entry name" value="Peptidase_C2_calpain_cat"/>
</dbReference>
<feature type="compositionally biased region" description="Acidic residues" evidence="2">
    <location>
        <begin position="561"/>
        <end position="570"/>
    </location>
</feature>
<feature type="region of interest" description="Disordered" evidence="2">
    <location>
        <begin position="1"/>
        <end position="81"/>
    </location>
</feature>
<comment type="caution">
    <text evidence="1">Lacks conserved residue(s) required for the propagation of feature annotation.</text>
</comment>
<feature type="region of interest" description="Disordered" evidence="2">
    <location>
        <begin position="550"/>
        <end position="571"/>
    </location>
</feature>
<dbReference type="EMBL" id="HBGA01018756">
    <property type="protein sequence ID" value="CAD8996201.1"/>
    <property type="molecule type" value="Transcribed_RNA"/>
</dbReference>
<dbReference type="InterPro" id="IPR006785">
    <property type="entry name" value="Pex14_N"/>
</dbReference>
<evidence type="ECO:0000256" key="1">
    <source>
        <dbReference type="PROSITE-ProRule" id="PRU00239"/>
    </source>
</evidence>
<name>A0A7S1N4C3_9EUGL</name>
<dbReference type="InterPro" id="IPR022684">
    <property type="entry name" value="Calpain_cysteine_protease"/>
</dbReference>
<dbReference type="PANTHER" id="PTHR10183">
    <property type="entry name" value="CALPAIN"/>
    <property type="match status" value="1"/>
</dbReference>
<feature type="domain" description="Calpain catalytic" evidence="3">
    <location>
        <begin position="535"/>
        <end position="854"/>
    </location>
</feature>
<dbReference type="InterPro" id="IPR036388">
    <property type="entry name" value="WH-like_DNA-bd_sf"/>
</dbReference>
<dbReference type="Gene3D" id="1.10.10.10">
    <property type="entry name" value="Winged helix-like DNA-binding domain superfamily/Winged helix DNA-binding domain"/>
    <property type="match status" value="1"/>
</dbReference>
<protein>
    <recommendedName>
        <fullName evidence="3">Calpain catalytic domain-containing protein</fullName>
    </recommendedName>
</protein>
<dbReference type="GO" id="GO:0004198">
    <property type="term" value="F:calcium-dependent cysteine-type endopeptidase activity"/>
    <property type="evidence" value="ECO:0007669"/>
    <property type="project" value="InterPro"/>
</dbReference>
<dbReference type="AlphaFoldDB" id="A0A7S1N4C3"/>
<dbReference type="SUPFAM" id="SSF54001">
    <property type="entry name" value="Cysteine proteinases"/>
    <property type="match status" value="1"/>
</dbReference>
<dbReference type="Pfam" id="PF00648">
    <property type="entry name" value="Peptidase_C2"/>
    <property type="match status" value="1"/>
</dbReference>
<dbReference type="InterPro" id="IPR036213">
    <property type="entry name" value="Calpain_III_sf"/>
</dbReference>
<dbReference type="PANTHER" id="PTHR10183:SF430">
    <property type="entry name" value="CYSTEINE PEPTIDASE, PUTATIVE-RELATED"/>
    <property type="match status" value="1"/>
</dbReference>
<dbReference type="PRINTS" id="PR00704">
    <property type="entry name" value="CALPAIN"/>
</dbReference>
<dbReference type="InterPro" id="IPR038765">
    <property type="entry name" value="Papain-like_cys_pep_sf"/>
</dbReference>
<sequence length="1013" mass="113163">MPAVAGRRSPAPVGIPTALSNPSGGFTPTGCCTPSSNGVPATLQSAISGRRSPMPNGLPCDTPAASSVGSRQASTPPPADWQGEYEEFLSGNWEERQHRKRRIANAVSFLQKNRDAPLVKRMEFLSFKGLSEVEMEEAFEVAGQNQDLIRIMEQSFVPSDYGPTAEEIALAKANQLHTPFRVEDEVWVYDNLQAVYLKGVVCDIDESRTMDDILCVRFAEADTGSEEWKAPGFKSVVADAEPDPDRLRIPNCPILCRKETGRGLLDGIVVQVNEDTCTCDIETSTCELRKAVPWLQLRTVAHPSEPLTEVEINPEEPETDETVGLVVSAYGFPQQGARERGAQARELLALMKGEENARGVETVGQHEDGNLDGEADDLTVEERSTFGANLRSFLRYPYLDLHQRLPKMQTYSDFCQSYAGLAITDTAPSPTESEIRRDVLRLVHDDETGMTEAVDEHMSPPVTPTDANAMALYMAEVTIPDAADITGHASLDEKPSGVGYGFDLSGLAHHPTCPYLLEYNPILEIAWQCRRTDTMFVDPDFPPTDMHIWGPEGPPHPIKDEDMDEGEPEPEPEKYEWRRLSEIHPVPRGFMTGSNLNKMKPGPFTPQWMCAVFSNAYCSLEFETLFSPSQEPSYCGAYTVKLHVDGKFWYVVVDDFVPIYKNHKTLACVRSSVDHEIWPCLLEKVYAKLQRSYHEMSISRTFGPEVVYEDLSTGLAQRDCYRLLTNKNTWFGNMQGRHENQQICTMLAVAPRKTTVSVERKMSRLGIEVGGYHVVQHLLVSMDEKGQQDESSNFVMTSDPWSIVDPEESAQLTTLRACRAHTLRELQKIAHAYTDKTGVACTWLPFAEHMRLFDACITTYSFKNYQRALVKSSFEGRSGGSRFTYDNDQWTNNPQVYISITAKADFAAELCLTDKRFRDDPDGKVDGKVLQLSLLKAPGYNMRAADTSGTILTSNQLLFEDAATIDFYSVYLRCSIDPGGYLLVPEIGTYNSKEAFVLKIWSSAEFSSFLIEE</sequence>
<dbReference type="PROSITE" id="PS50203">
    <property type="entry name" value="CALPAIN_CAT"/>
    <property type="match status" value="1"/>
</dbReference>
<dbReference type="GO" id="GO:0006508">
    <property type="term" value="P:proteolysis"/>
    <property type="evidence" value="ECO:0007669"/>
    <property type="project" value="InterPro"/>
</dbReference>
<evidence type="ECO:0000256" key="2">
    <source>
        <dbReference type="SAM" id="MobiDB-lite"/>
    </source>
</evidence>
<dbReference type="SUPFAM" id="SSF49758">
    <property type="entry name" value="Calpain large subunit, middle domain (domain III)"/>
    <property type="match status" value="1"/>
</dbReference>
<evidence type="ECO:0000259" key="3">
    <source>
        <dbReference type="PROSITE" id="PS50203"/>
    </source>
</evidence>
<evidence type="ECO:0000313" key="4">
    <source>
        <dbReference type="EMBL" id="CAD8996201.1"/>
    </source>
</evidence>
<feature type="compositionally biased region" description="Polar residues" evidence="2">
    <location>
        <begin position="64"/>
        <end position="74"/>
    </location>
</feature>
<organism evidence="4">
    <name type="scientific">Eutreptiella gymnastica</name>
    <dbReference type="NCBI Taxonomy" id="73025"/>
    <lineage>
        <taxon>Eukaryota</taxon>
        <taxon>Discoba</taxon>
        <taxon>Euglenozoa</taxon>
        <taxon>Euglenida</taxon>
        <taxon>Spirocuta</taxon>
        <taxon>Euglenophyceae</taxon>
        <taxon>Eutreptiales</taxon>
        <taxon>Eutreptiaceae</taxon>
        <taxon>Eutreptiella</taxon>
    </lineage>
</organism>
<accession>A0A7S1N4C3</accession>